<dbReference type="Proteomes" id="UP000316726">
    <property type="component" value="Chromosome 16"/>
</dbReference>
<gene>
    <name evidence="2" type="ORF">A3770_16p77330</name>
</gene>
<dbReference type="PANTHER" id="PTHR28601">
    <property type="entry name" value="COILED-COIL DOMAIN-CONTAINING PROTEIN 24"/>
    <property type="match status" value="1"/>
</dbReference>
<sequence>MEGSSEGAMHPALHLRTVQILLWEVIAPKITAVERDEVELVLGRLVEENGALFEEANMLGGILQDLEGDIEGVWSKRKLIDTPARAMLERDLRKMLSTLKFTLGSSGLCSTSLSTKEKKVLDYLQATARPDASRPGSASAGQLGLTRPYTPRSRPASSCSTSSRPSTAGSSGSFSNFALPDVYKVLQQVESKLNVFDIDTIAPTLKQVLLAEHEALLEDIEYLQQCLQDRSGEREANLQPPPSMNDLKDFSKTLQGVEKLSQVEAKLLDVSNSLGTDRGFGGANILKVHQNPDIDAPQSLGPSILGPLDPAAFGGSQPMLKNALPPPLPPVNAGNRVPRAPSSKPTSAKPPSSSRARRLRGLVSENRTAESNWPPS</sequence>
<feature type="compositionally biased region" description="Polar residues" evidence="1">
    <location>
        <begin position="365"/>
        <end position="376"/>
    </location>
</feature>
<evidence type="ECO:0000313" key="3">
    <source>
        <dbReference type="Proteomes" id="UP000316726"/>
    </source>
</evidence>
<dbReference type="Pfam" id="PF15669">
    <property type="entry name" value="CCDC24"/>
    <property type="match status" value="1"/>
</dbReference>
<feature type="region of interest" description="Disordered" evidence="1">
    <location>
        <begin position="130"/>
        <end position="171"/>
    </location>
</feature>
<dbReference type="AlphaFoldDB" id="A0A5B8MZW2"/>
<accession>A0A5B8MZW2</accession>
<organism evidence="2 3">
    <name type="scientific">Chloropicon primus</name>
    <dbReference type="NCBI Taxonomy" id="1764295"/>
    <lineage>
        <taxon>Eukaryota</taxon>
        <taxon>Viridiplantae</taxon>
        <taxon>Chlorophyta</taxon>
        <taxon>Chloropicophyceae</taxon>
        <taxon>Chloropicales</taxon>
        <taxon>Chloropicaceae</taxon>
        <taxon>Chloropicon</taxon>
    </lineage>
</organism>
<feature type="compositionally biased region" description="Low complexity" evidence="1">
    <location>
        <begin position="150"/>
        <end position="171"/>
    </location>
</feature>
<feature type="region of interest" description="Disordered" evidence="1">
    <location>
        <begin position="297"/>
        <end position="376"/>
    </location>
</feature>
<evidence type="ECO:0000256" key="1">
    <source>
        <dbReference type="SAM" id="MobiDB-lite"/>
    </source>
</evidence>
<dbReference type="OrthoDB" id="548304at2759"/>
<dbReference type="PANTHER" id="PTHR28601:SF1">
    <property type="entry name" value="COILED-COIL DOMAIN-CONTAINING PROTEIN 24"/>
    <property type="match status" value="1"/>
</dbReference>
<protein>
    <submittedName>
        <fullName evidence="2">Uncharacterized protein</fullName>
    </submittedName>
</protein>
<dbReference type="InterPro" id="IPR031367">
    <property type="entry name" value="CCDC24"/>
</dbReference>
<name>A0A5B8MZW2_9CHLO</name>
<feature type="compositionally biased region" description="Low complexity" evidence="1">
    <location>
        <begin position="338"/>
        <end position="354"/>
    </location>
</feature>
<dbReference type="EMBL" id="CP031049">
    <property type="protein sequence ID" value="QDZ25215.1"/>
    <property type="molecule type" value="Genomic_DNA"/>
</dbReference>
<evidence type="ECO:0000313" key="2">
    <source>
        <dbReference type="EMBL" id="QDZ25215.1"/>
    </source>
</evidence>
<proteinExistence type="predicted"/>
<keyword evidence="3" id="KW-1185">Reference proteome</keyword>
<reference evidence="2 3" key="1">
    <citation type="submission" date="2018-07" db="EMBL/GenBank/DDBJ databases">
        <title>The complete nuclear genome of the prasinophyte Chloropicon primus (CCMP1205).</title>
        <authorList>
            <person name="Pombert J.-F."/>
            <person name="Otis C."/>
            <person name="Turmel M."/>
            <person name="Lemieux C."/>
        </authorList>
    </citation>
    <scope>NUCLEOTIDE SEQUENCE [LARGE SCALE GENOMIC DNA]</scope>
    <source>
        <strain evidence="2 3">CCMP1205</strain>
    </source>
</reference>